<dbReference type="Proteomes" id="UP001152320">
    <property type="component" value="Chromosome 8"/>
</dbReference>
<gene>
    <name evidence="1" type="ORF">HOLleu_17471</name>
</gene>
<evidence type="ECO:0000313" key="2">
    <source>
        <dbReference type="Proteomes" id="UP001152320"/>
    </source>
</evidence>
<keyword evidence="2" id="KW-1185">Reference proteome</keyword>
<evidence type="ECO:0000313" key="1">
    <source>
        <dbReference type="EMBL" id="KAJ8036828.1"/>
    </source>
</evidence>
<proteinExistence type="predicted"/>
<accession>A0A9Q1C0F8</accession>
<comment type="caution">
    <text evidence="1">The sequence shown here is derived from an EMBL/GenBank/DDBJ whole genome shotgun (WGS) entry which is preliminary data.</text>
</comment>
<protein>
    <submittedName>
        <fullName evidence="1">Uncharacterized protein</fullName>
    </submittedName>
</protein>
<dbReference type="AlphaFoldDB" id="A0A9Q1C0F8"/>
<name>A0A9Q1C0F8_HOLLE</name>
<dbReference type="EMBL" id="JAIZAY010000008">
    <property type="protein sequence ID" value="KAJ8036828.1"/>
    <property type="molecule type" value="Genomic_DNA"/>
</dbReference>
<reference evidence="1" key="1">
    <citation type="submission" date="2021-10" db="EMBL/GenBank/DDBJ databases">
        <title>Tropical sea cucumber genome reveals ecological adaptation and Cuvierian tubules defense mechanism.</title>
        <authorList>
            <person name="Chen T."/>
        </authorList>
    </citation>
    <scope>NUCLEOTIDE SEQUENCE</scope>
    <source>
        <strain evidence="1">Nanhai2018</strain>
        <tissue evidence="1">Muscle</tissue>
    </source>
</reference>
<sequence length="133" mass="14402">MGSLHGTPPARWALDYTLAGGAPSTSQLVKKNFGKHLFEIVGQNIAVANLLLEAAGFPLQMVHNSQRGVQKLSGEGPQTSASGFLPWALMVKCFAGSTLRKMQPLPSKLFDQGIWGWGTNAYDHVYVLPTYSK</sequence>
<organism evidence="1 2">
    <name type="scientific">Holothuria leucospilota</name>
    <name type="common">Black long sea cucumber</name>
    <name type="synonym">Mertensiothuria leucospilota</name>
    <dbReference type="NCBI Taxonomy" id="206669"/>
    <lineage>
        <taxon>Eukaryota</taxon>
        <taxon>Metazoa</taxon>
        <taxon>Echinodermata</taxon>
        <taxon>Eleutherozoa</taxon>
        <taxon>Echinozoa</taxon>
        <taxon>Holothuroidea</taxon>
        <taxon>Aspidochirotacea</taxon>
        <taxon>Aspidochirotida</taxon>
        <taxon>Holothuriidae</taxon>
        <taxon>Holothuria</taxon>
    </lineage>
</organism>